<evidence type="ECO:0000256" key="10">
    <source>
        <dbReference type="ARBA" id="ARBA00022949"/>
    </source>
</evidence>
<dbReference type="Pfam" id="PF04831">
    <property type="entry name" value="POPDC1-3"/>
    <property type="match status" value="1"/>
</dbReference>
<evidence type="ECO:0000256" key="8">
    <source>
        <dbReference type="ARBA" id="ARBA00022692"/>
    </source>
</evidence>
<keyword evidence="6" id="KW-0217">Developmental protein</keyword>
<protein>
    <recommendedName>
        <fullName evidence="16">POPDC1-3 domain-containing protein</fullName>
    </recommendedName>
</protein>
<keyword evidence="5" id="KW-0796">Tight junction</keyword>
<feature type="compositionally biased region" description="Basic and acidic residues" evidence="14">
    <location>
        <begin position="381"/>
        <end position="396"/>
    </location>
</feature>
<keyword evidence="7" id="KW-1003">Cell membrane</keyword>
<feature type="compositionally biased region" description="Basic and acidic residues" evidence="14">
    <location>
        <begin position="479"/>
        <end position="490"/>
    </location>
</feature>
<evidence type="ECO:0000256" key="5">
    <source>
        <dbReference type="ARBA" id="ARBA00022427"/>
    </source>
</evidence>
<feature type="transmembrane region" description="Helical" evidence="15">
    <location>
        <begin position="44"/>
        <end position="61"/>
    </location>
</feature>
<dbReference type="GO" id="GO:0007155">
    <property type="term" value="P:cell adhesion"/>
    <property type="evidence" value="ECO:0007669"/>
    <property type="project" value="UniProtKB-KW"/>
</dbReference>
<feature type="region of interest" description="Disordered" evidence="14">
    <location>
        <begin position="315"/>
        <end position="344"/>
    </location>
</feature>
<comment type="similarity">
    <text evidence="4">Belongs to the popeye family.</text>
</comment>
<keyword evidence="12 15" id="KW-0472">Membrane</keyword>
<proteinExistence type="inferred from homology"/>
<feature type="transmembrane region" description="Helical" evidence="15">
    <location>
        <begin position="73"/>
        <end position="94"/>
    </location>
</feature>
<sequence>MMYQRRVEDYEDDIKDGGLTLNPNLTSELNGSDLHRECYDWSESAHPLFKVAMVLFLVAYITPDTYMFRYKPVVFRILVALGTIPLLIWASIVVCYTDLWSWNLVYLIANLLHFIIVGIMLYPAGFPKELEHIYAKLFKPFKVSRTDFKEFAARGSLLELDSGYIYAMEQVTAGQDKLSILISGKIRVSYERLILHYIEPNQFLDSIEYEVNNSDDSTKDTFQVSLTAEEPCLIYTWPSGALNDHLKANPFLGALLNKILGKDITMKLYQVQYMMANPESMRLVQRRNSSMVNVRSAIFRRNSVLPPQLGNFIEEDETFPSTPDTLHQNSNNHQSHLSFPIDTNDLKCQPSTRVSFAISVDSISSQGTTDDENIISNGVIDDPKHYTFGDDPKPDRNSQNPSHYSNCIELKHYSHCNDPKDNRDSDDLQHCECDDPQHHDCHDPKHYKDHDDSNDYRDSDDPQYYNCDDSQHFVFSDPQHFDCDHPHNTDSDDSQNYMDSDLESDKGSIQG</sequence>
<evidence type="ECO:0000256" key="13">
    <source>
        <dbReference type="ARBA" id="ARBA00023180"/>
    </source>
</evidence>
<keyword evidence="13" id="KW-0325">Glycoprotein</keyword>
<evidence type="ECO:0000256" key="11">
    <source>
        <dbReference type="ARBA" id="ARBA00022989"/>
    </source>
</evidence>
<keyword evidence="8 15" id="KW-0812">Transmembrane</keyword>
<evidence type="ECO:0000313" key="17">
    <source>
        <dbReference type="EMBL" id="CAH1799985.1"/>
    </source>
</evidence>
<dbReference type="PANTHER" id="PTHR12101:SF17">
    <property type="entry name" value="BLOOD VESSEL EPICARDIAL SUBSTANCE"/>
    <property type="match status" value="1"/>
</dbReference>
<organism evidence="17 18">
    <name type="scientific">Owenia fusiformis</name>
    <name type="common">Polychaete worm</name>
    <dbReference type="NCBI Taxonomy" id="6347"/>
    <lineage>
        <taxon>Eukaryota</taxon>
        <taxon>Metazoa</taxon>
        <taxon>Spiralia</taxon>
        <taxon>Lophotrochozoa</taxon>
        <taxon>Annelida</taxon>
        <taxon>Polychaeta</taxon>
        <taxon>Sedentaria</taxon>
        <taxon>Canalipalpata</taxon>
        <taxon>Sabellida</taxon>
        <taxon>Oweniida</taxon>
        <taxon>Oweniidae</taxon>
        <taxon>Owenia</taxon>
    </lineage>
</organism>
<dbReference type="GO" id="GO:0016328">
    <property type="term" value="C:lateral plasma membrane"/>
    <property type="evidence" value="ECO:0007669"/>
    <property type="project" value="UniProtKB-SubCell"/>
</dbReference>
<keyword evidence="9" id="KW-0130">Cell adhesion</keyword>
<evidence type="ECO:0000256" key="15">
    <source>
        <dbReference type="SAM" id="Phobius"/>
    </source>
</evidence>
<keyword evidence="18" id="KW-1185">Reference proteome</keyword>
<dbReference type="EMBL" id="CAIIXF020000011">
    <property type="protein sequence ID" value="CAH1799985.1"/>
    <property type="molecule type" value="Genomic_DNA"/>
</dbReference>
<dbReference type="PANTHER" id="PTHR12101">
    <property type="entry name" value="POPEYE DOMAIN CONTAINING PROTEIN"/>
    <property type="match status" value="1"/>
</dbReference>
<keyword evidence="10" id="KW-0965">Cell junction</keyword>
<feature type="compositionally biased region" description="Basic and acidic residues" evidence="14">
    <location>
        <begin position="440"/>
        <end position="460"/>
    </location>
</feature>
<comment type="caution">
    <text evidence="17">The sequence shown here is derived from an EMBL/GenBank/DDBJ whole genome shotgun (WGS) entry which is preliminary data.</text>
</comment>
<accession>A0A8J1TAJ0</accession>
<dbReference type="GO" id="GO:0005923">
    <property type="term" value="C:bicellular tight junction"/>
    <property type="evidence" value="ECO:0007669"/>
    <property type="project" value="UniProtKB-SubCell"/>
</dbReference>
<evidence type="ECO:0000256" key="2">
    <source>
        <dbReference type="ARBA" id="ARBA00004141"/>
    </source>
</evidence>
<comment type="subcellular location">
    <subcellularLocation>
        <location evidence="3">Cell junction</location>
        <location evidence="3">Tight junction</location>
    </subcellularLocation>
    <subcellularLocation>
        <location evidence="1">Lateral cell membrane</location>
    </subcellularLocation>
    <subcellularLocation>
        <location evidence="2">Membrane</location>
        <topology evidence="2">Multi-pass membrane protein</topology>
    </subcellularLocation>
</comment>
<evidence type="ECO:0000313" key="18">
    <source>
        <dbReference type="Proteomes" id="UP000749559"/>
    </source>
</evidence>
<dbReference type="GO" id="GO:0030552">
    <property type="term" value="F:cAMP binding"/>
    <property type="evidence" value="ECO:0007669"/>
    <property type="project" value="TreeGrafter"/>
</dbReference>
<dbReference type="InterPro" id="IPR014710">
    <property type="entry name" value="RmlC-like_jellyroll"/>
</dbReference>
<dbReference type="Gene3D" id="2.60.120.10">
    <property type="entry name" value="Jelly Rolls"/>
    <property type="match status" value="1"/>
</dbReference>
<feature type="transmembrane region" description="Helical" evidence="15">
    <location>
        <begin position="100"/>
        <end position="122"/>
    </location>
</feature>
<evidence type="ECO:0000259" key="16">
    <source>
        <dbReference type="Pfam" id="PF04831"/>
    </source>
</evidence>
<dbReference type="GO" id="GO:0042391">
    <property type="term" value="P:regulation of membrane potential"/>
    <property type="evidence" value="ECO:0007669"/>
    <property type="project" value="TreeGrafter"/>
</dbReference>
<dbReference type="AlphaFoldDB" id="A0A8J1TAJ0"/>
<dbReference type="OrthoDB" id="425611at2759"/>
<gene>
    <name evidence="17" type="ORF">OFUS_LOCUS23936</name>
</gene>
<evidence type="ECO:0000256" key="7">
    <source>
        <dbReference type="ARBA" id="ARBA00022475"/>
    </source>
</evidence>
<dbReference type="InterPro" id="IPR006916">
    <property type="entry name" value="POPDC1-3"/>
</dbReference>
<feature type="region of interest" description="Disordered" evidence="14">
    <location>
        <begin position="363"/>
        <end position="404"/>
    </location>
</feature>
<evidence type="ECO:0000256" key="6">
    <source>
        <dbReference type="ARBA" id="ARBA00022473"/>
    </source>
</evidence>
<evidence type="ECO:0000256" key="3">
    <source>
        <dbReference type="ARBA" id="ARBA00004435"/>
    </source>
</evidence>
<dbReference type="SUPFAM" id="SSF51206">
    <property type="entry name" value="cAMP-binding domain-like"/>
    <property type="match status" value="1"/>
</dbReference>
<evidence type="ECO:0000256" key="12">
    <source>
        <dbReference type="ARBA" id="ARBA00023136"/>
    </source>
</evidence>
<feature type="region of interest" description="Disordered" evidence="14">
    <location>
        <begin position="478"/>
        <end position="511"/>
    </location>
</feature>
<dbReference type="Proteomes" id="UP000749559">
    <property type="component" value="Unassembled WGS sequence"/>
</dbReference>
<evidence type="ECO:0000256" key="1">
    <source>
        <dbReference type="ARBA" id="ARBA00004124"/>
    </source>
</evidence>
<dbReference type="GO" id="GO:0007507">
    <property type="term" value="P:heart development"/>
    <property type="evidence" value="ECO:0007669"/>
    <property type="project" value="TreeGrafter"/>
</dbReference>
<reference evidence="17" key="1">
    <citation type="submission" date="2022-03" db="EMBL/GenBank/DDBJ databases">
        <authorList>
            <person name="Martin C."/>
        </authorList>
    </citation>
    <scope>NUCLEOTIDE SEQUENCE</scope>
</reference>
<feature type="domain" description="POPDC1-3" evidence="16">
    <location>
        <begin position="45"/>
        <end position="272"/>
    </location>
</feature>
<dbReference type="InterPro" id="IPR018490">
    <property type="entry name" value="cNMP-bd_dom_sf"/>
</dbReference>
<evidence type="ECO:0000256" key="4">
    <source>
        <dbReference type="ARBA" id="ARBA00007146"/>
    </source>
</evidence>
<dbReference type="InterPro" id="IPR055272">
    <property type="entry name" value="POPDC1-3_dom"/>
</dbReference>
<feature type="compositionally biased region" description="Polar residues" evidence="14">
    <location>
        <begin position="319"/>
        <end position="337"/>
    </location>
</feature>
<name>A0A8J1TAJ0_OWEFU</name>
<dbReference type="GO" id="GO:0051146">
    <property type="term" value="P:striated muscle cell differentiation"/>
    <property type="evidence" value="ECO:0007669"/>
    <property type="project" value="TreeGrafter"/>
</dbReference>
<evidence type="ECO:0000256" key="9">
    <source>
        <dbReference type="ARBA" id="ARBA00022889"/>
    </source>
</evidence>
<evidence type="ECO:0000256" key="14">
    <source>
        <dbReference type="SAM" id="MobiDB-lite"/>
    </source>
</evidence>
<feature type="region of interest" description="Disordered" evidence="14">
    <location>
        <begin position="440"/>
        <end position="463"/>
    </location>
</feature>
<dbReference type="GO" id="GO:0042383">
    <property type="term" value="C:sarcolemma"/>
    <property type="evidence" value="ECO:0007669"/>
    <property type="project" value="TreeGrafter"/>
</dbReference>
<keyword evidence="11 15" id="KW-1133">Transmembrane helix</keyword>